<sequence>MQPSLGLQVTLASQLPTLHSASFPTVPVKVSVHNTASDPVTFLKWGTPFDAHAAVSGIFEVCDTADGTILPLDVLKMSRKFPASGDDLIEVAGGQILDNIVELPGLYFQEGHAYSILTKGIWHALWQKPLVNVTASQLTDFSGAERGEFRSNVALVKLD</sequence>
<protein>
    <submittedName>
        <fullName evidence="1">Uncharacterized protein</fullName>
    </submittedName>
</protein>
<dbReference type="Gene3D" id="2.60.40.2970">
    <property type="match status" value="1"/>
</dbReference>
<organism evidence="1 2">
    <name type="scientific">Penicillium daleae</name>
    <dbReference type="NCBI Taxonomy" id="63821"/>
    <lineage>
        <taxon>Eukaryota</taxon>
        <taxon>Fungi</taxon>
        <taxon>Dikarya</taxon>
        <taxon>Ascomycota</taxon>
        <taxon>Pezizomycotina</taxon>
        <taxon>Eurotiomycetes</taxon>
        <taxon>Eurotiomycetidae</taxon>
        <taxon>Eurotiales</taxon>
        <taxon>Aspergillaceae</taxon>
        <taxon>Penicillium</taxon>
    </lineage>
</organism>
<gene>
    <name evidence="1" type="ORF">N7458_004422</name>
</gene>
<dbReference type="RefSeq" id="XP_056766422.1">
    <property type="nucleotide sequence ID" value="XM_056907804.1"/>
</dbReference>
<dbReference type="AlphaFoldDB" id="A0AAD6C602"/>
<evidence type="ECO:0000313" key="2">
    <source>
        <dbReference type="Proteomes" id="UP001213681"/>
    </source>
</evidence>
<dbReference type="GeneID" id="81598047"/>
<comment type="caution">
    <text evidence="1">The sequence shown here is derived from an EMBL/GenBank/DDBJ whole genome shotgun (WGS) entry which is preliminary data.</text>
</comment>
<name>A0AAD6C602_9EURO</name>
<dbReference type="Proteomes" id="UP001213681">
    <property type="component" value="Unassembled WGS sequence"/>
</dbReference>
<dbReference type="EMBL" id="JAPVEA010000005">
    <property type="protein sequence ID" value="KAJ5453466.1"/>
    <property type="molecule type" value="Genomic_DNA"/>
</dbReference>
<reference evidence="1" key="1">
    <citation type="submission" date="2022-12" db="EMBL/GenBank/DDBJ databases">
        <authorList>
            <person name="Petersen C."/>
        </authorList>
    </citation>
    <scope>NUCLEOTIDE SEQUENCE</scope>
    <source>
        <strain evidence="1">IBT 16125</strain>
    </source>
</reference>
<keyword evidence="2" id="KW-1185">Reference proteome</keyword>
<proteinExistence type="predicted"/>
<reference evidence="1" key="2">
    <citation type="journal article" date="2023" name="IMA Fungus">
        <title>Comparative genomic study of the Penicillium genus elucidates a diverse pangenome and 15 lateral gene transfer events.</title>
        <authorList>
            <person name="Petersen C."/>
            <person name="Sorensen T."/>
            <person name="Nielsen M.R."/>
            <person name="Sondergaard T.E."/>
            <person name="Sorensen J.L."/>
            <person name="Fitzpatrick D.A."/>
            <person name="Frisvad J.C."/>
            <person name="Nielsen K.L."/>
        </authorList>
    </citation>
    <scope>NUCLEOTIDE SEQUENCE</scope>
    <source>
        <strain evidence="1">IBT 16125</strain>
    </source>
</reference>
<accession>A0AAD6C602</accession>
<evidence type="ECO:0000313" key="1">
    <source>
        <dbReference type="EMBL" id="KAJ5453466.1"/>
    </source>
</evidence>